<dbReference type="EMBL" id="DTGT01000088">
    <property type="protein sequence ID" value="HGH60209.1"/>
    <property type="molecule type" value="Genomic_DNA"/>
</dbReference>
<dbReference type="PANTHER" id="PTHR30432:SF1">
    <property type="entry name" value="DNA-BINDING TRANSCRIPTIONAL DUAL REGULATOR MODE"/>
    <property type="match status" value="1"/>
</dbReference>
<dbReference type="GO" id="GO:0003700">
    <property type="term" value="F:DNA-binding transcription factor activity"/>
    <property type="evidence" value="ECO:0007669"/>
    <property type="project" value="InterPro"/>
</dbReference>
<dbReference type="InterPro" id="IPR036388">
    <property type="entry name" value="WH-like_DNA-bd_sf"/>
</dbReference>
<proteinExistence type="predicted"/>
<sequence length="121" mass="13692">MTLKVRSKIWIENEQGELVIGTGRLKILEAIMELGSMNKAAQKLHQPFRAVWGKIRATEQRCGFKVVETTNEGSKLTDAGLALLMAYTQLKNRCAHYADAQYEELFGGQEKRSKFQSDIKT</sequence>
<name>A0A7C4ER98_9BACT</name>
<dbReference type="InterPro" id="IPR051815">
    <property type="entry name" value="Molybdate_resp_trans_reg"/>
</dbReference>
<dbReference type="Pfam" id="PF00126">
    <property type="entry name" value="HTH_1"/>
    <property type="match status" value="1"/>
</dbReference>
<dbReference type="InterPro" id="IPR036390">
    <property type="entry name" value="WH_DNA-bd_sf"/>
</dbReference>
<evidence type="ECO:0000313" key="2">
    <source>
        <dbReference type="EMBL" id="HGH60209.1"/>
    </source>
</evidence>
<dbReference type="Gene3D" id="1.10.10.10">
    <property type="entry name" value="Winged helix-like DNA-binding domain superfamily/Winged helix DNA-binding domain"/>
    <property type="match status" value="1"/>
</dbReference>
<dbReference type="InterPro" id="IPR000847">
    <property type="entry name" value="LysR_HTH_N"/>
</dbReference>
<protein>
    <submittedName>
        <fullName evidence="2">LysR family transcriptional regulator</fullName>
    </submittedName>
</protein>
<dbReference type="PANTHER" id="PTHR30432">
    <property type="entry name" value="TRANSCRIPTIONAL REGULATOR MODE"/>
    <property type="match status" value="1"/>
</dbReference>
<reference evidence="2" key="1">
    <citation type="journal article" date="2020" name="mSystems">
        <title>Genome- and Community-Level Interaction Insights into Carbon Utilization and Element Cycling Functions of Hydrothermarchaeota in Hydrothermal Sediment.</title>
        <authorList>
            <person name="Zhou Z."/>
            <person name="Liu Y."/>
            <person name="Xu W."/>
            <person name="Pan J."/>
            <person name="Luo Z.H."/>
            <person name="Li M."/>
        </authorList>
    </citation>
    <scope>NUCLEOTIDE SEQUENCE [LARGE SCALE GENOMIC DNA]</scope>
    <source>
        <strain evidence="2">SpSt-769</strain>
    </source>
</reference>
<accession>A0A7C4ER98</accession>
<organism evidence="2">
    <name type="scientific">Desulfomonile tiedjei</name>
    <dbReference type="NCBI Taxonomy" id="2358"/>
    <lineage>
        <taxon>Bacteria</taxon>
        <taxon>Pseudomonadati</taxon>
        <taxon>Thermodesulfobacteriota</taxon>
        <taxon>Desulfomonilia</taxon>
        <taxon>Desulfomonilales</taxon>
        <taxon>Desulfomonilaceae</taxon>
        <taxon>Desulfomonile</taxon>
    </lineage>
</organism>
<dbReference type="SUPFAM" id="SSF46785">
    <property type="entry name" value="Winged helix' DNA-binding domain"/>
    <property type="match status" value="1"/>
</dbReference>
<dbReference type="AlphaFoldDB" id="A0A7C4ER98"/>
<gene>
    <name evidence="2" type="ORF">ENV54_02795</name>
</gene>
<evidence type="ECO:0000259" key="1">
    <source>
        <dbReference type="Pfam" id="PF00126"/>
    </source>
</evidence>
<feature type="domain" description="HTH lysR-type" evidence="1">
    <location>
        <begin position="24"/>
        <end position="80"/>
    </location>
</feature>
<comment type="caution">
    <text evidence="2">The sequence shown here is derived from an EMBL/GenBank/DDBJ whole genome shotgun (WGS) entry which is preliminary data.</text>
</comment>